<comment type="caution">
    <text evidence="1">The sequence shown here is derived from an EMBL/GenBank/DDBJ whole genome shotgun (WGS) entry which is preliminary data.</text>
</comment>
<dbReference type="Proteomes" id="UP000634229">
    <property type="component" value="Unassembled WGS sequence"/>
</dbReference>
<sequence>MAIRDELLIDLINRTEMEGEGPRITVVAQGAVITGRLAAHRHWATHVASRLGEAGLPDERFAEDFTREAAEPLTYPPAFLHIHGVQLISGSSSLPAALGQFFRVPLSAVSAWSVR</sequence>
<keyword evidence="2" id="KW-1185">Reference proteome</keyword>
<reference evidence="1 2" key="1">
    <citation type="submission" date="2021-01" db="EMBL/GenBank/DDBJ databases">
        <title>WGS of actinomycetes isolated from Thailand.</title>
        <authorList>
            <person name="Thawai C."/>
        </authorList>
    </citation>
    <scope>NUCLEOTIDE SEQUENCE [LARGE SCALE GENOMIC DNA]</scope>
    <source>
        <strain evidence="1 2">CA1R205</strain>
    </source>
</reference>
<evidence type="ECO:0000313" key="2">
    <source>
        <dbReference type="Proteomes" id="UP000634229"/>
    </source>
</evidence>
<dbReference type="RefSeq" id="WP_201875820.1">
    <property type="nucleotide sequence ID" value="NZ_JAERRF010000009.1"/>
</dbReference>
<gene>
    <name evidence="1" type="ORF">JK363_17375</name>
</gene>
<dbReference type="EMBL" id="JAERRF010000009">
    <property type="protein sequence ID" value="MBL1098403.1"/>
    <property type="molecule type" value="Genomic_DNA"/>
</dbReference>
<accession>A0ABS1NEA0</accession>
<proteinExistence type="predicted"/>
<evidence type="ECO:0000313" key="1">
    <source>
        <dbReference type="EMBL" id="MBL1098403.1"/>
    </source>
</evidence>
<organism evidence="1 2">
    <name type="scientific">Streptomyces coffeae</name>
    <dbReference type="NCBI Taxonomy" id="621382"/>
    <lineage>
        <taxon>Bacteria</taxon>
        <taxon>Bacillati</taxon>
        <taxon>Actinomycetota</taxon>
        <taxon>Actinomycetes</taxon>
        <taxon>Kitasatosporales</taxon>
        <taxon>Streptomycetaceae</taxon>
        <taxon>Streptomyces</taxon>
    </lineage>
</organism>
<name>A0ABS1NEA0_9ACTN</name>
<protein>
    <submittedName>
        <fullName evidence="1">Uncharacterized protein</fullName>
    </submittedName>
</protein>